<proteinExistence type="predicted"/>
<dbReference type="EMBL" id="CP061336">
    <property type="protein sequence ID" value="QNU68582.1"/>
    <property type="molecule type" value="Genomic_DNA"/>
</dbReference>
<dbReference type="GO" id="GO:0008800">
    <property type="term" value="F:beta-lactamase activity"/>
    <property type="evidence" value="ECO:0007669"/>
    <property type="project" value="InterPro"/>
</dbReference>
<keyword evidence="2" id="KW-1133">Transmembrane helix</keyword>
<dbReference type="OrthoDB" id="9775096at2"/>
<feature type="region of interest" description="Disordered" evidence="1">
    <location>
        <begin position="49"/>
        <end position="81"/>
    </location>
</feature>
<keyword evidence="5" id="KW-1185">Reference proteome</keyword>
<organism evidence="4 5">
    <name type="scientific">Ruminiclostridium herbifermentans</name>
    <dbReference type="NCBI Taxonomy" id="2488810"/>
    <lineage>
        <taxon>Bacteria</taxon>
        <taxon>Bacillati</taxon>
        <taxon>Bacillota</taxon>
        <taxon>Clostridia</taxon>
        <taxon>Eubacteriales</taxon>
        <taxon>Oscillospiraceae</taxon>
        <taxon>Ruminiclostridium</taxon>
    </lineage>
</organism>
<gene>
    <name evidence="4" type="ORF">EHE19_009380</name>
</gene>
<dbReference type="InterPro" id="IPR012338">
    <property type="entry name" value="Beta-lactam/transpept-like"/>
</dbReference>
<sequence length="364" mass="40687">MSSYYLRKDKKHKRRRVLVATLAISCIIAAFLGAYLYLNKNNFDNLKQRSEQSNTTSAVETSTSDNSPQTTDAVSTDTAQTASNTTDITQINVDSNTVTTKDHGVLPKVGTVPKSGKMDELEKLITDFTSKLPGKYGVTFIDLATGEMVNVNDKIEYIAASTSKLPINVLLYKNIEAGKIKMEDKLVYKKEDLEYGTGIIINSPYGTEYTVRETSRLSIQKSDNCGVNMLIRLLGIENVRNYIDEVGGQVHYGKTHRSCPYDMAQIAQDLYKLYLNNEEVYGELINYMETTDWSDRIDAKLPKDVKVAHKIGNQVSTRNDVGIVFATHPYVLSIMSDNVNVDAATKAIADLSKLIYDFEEEYAN</sequence>
<dbReference type="GO" id="GO:0030655">
    <property type="term" value="P:beta-lactam antibiotic catabolic process"/>
    <property type="evidence" value="ECO:0007669"/>
    <property type="project" value="InterPro"/>
</dbReference>
<reference evidence="4 5" key="1">
    <citation type="submission" date="2020-09" db="EMBL/GenBank/DDBJ databases">
        <title>Characterization and genome sequencing of Ruminiclostridium sp. nov. MA18.</title>
        <authorList>
            <person name="Rettenmaier R."/>
            <person name="Kowollik M.-L."/>
            <person name="Liebl W."/>
            <person name="Zverlov V."/>
        </authorList>
    </citation>
    <scope>NUCLEOTIDE SEQUENCE [LARGE SCALE GENOMIC DNA]</scope>
    <source>
        <strain evidence="4 5">MA18</strain>
    </source>
</reference>
<name>A0A4U7JN89_9FIRM</name>
<dbReference type="SUPFAM" id="SSF56601">
    <property type="entry name" value="beta-lactamase/transpeptidase-like"/>
    <property type="match status" value="1"/>
</dbReference>
<evidence type="ECO:0000256" key="1">
    <source>
        <dbReference type="SAM" id="MobiDB-lite"/>
    </source>
</evidence>
<evidence type="ECO:0000256" key="2">
    <source>
        <dbReference type="SAM" id="Phobius"/>
    </source>
</evidence>
<keyword evidence="2" id="KW-0472">Membrane</keyword>
<evidence type="ECO:0000259" key="3">
    <source>
        <dbReference type="Pfam" id="PF13354"/>
    </source>
</evidence>
<dbReference type="PANTHER" id="PTHR35333">
    <property type="entry name" value="BETA-LACTAMASE"/>
    <property type="match status" value="1"/>
</dbReference>
<dbReference type="PANTHER" id="PTHR35333:SF3">
    <property type="entry name" value="BETA-LACTAMASE-TYPE TRANSPEPTIDASE FOLD CONTAINING PROTEIN"/>
    <property type="match status" value="1"/>
</dbReference>
<dbReference type="InterPro" id="IPR045155">
    <property type="entry name" value="Beta-lactam_cat"/>
</dbReference>
<dbReference type="GO" id="GO:0046677">
    <property type="term" value="P:response to antibiotic"/>
    <property type="evidence" value="ECO:0007669"/>
    <property type="project" value="InterPro"/>
</dbReference>
<dbReference type="RefSeq" id="WP_137696189.1">
    <property type="nucleotide sequence ID" value="NZ_CP061336.1"/>
</dbReference>
<feature type="domain" description="Beta-lactamase class A catalytic" evidence="3">
    <location>
        <begin position="137"/>
        <end position="335"/>
    </location>
</feature>
<dbReference type="AlphaFoldDB" id="A0A4U7JN89"/>
<keyword evidence="2" id="KW-0812">Transmembrane</keyword>
<evidence type="ECO:0000313" key="5">
    <source>
        <dbReference type="Proteomes" id="UP000306409"/>
    </source>
</evidence>
<evidence type="ECO:0000313" key="4">
    <source>
        <dbReference type="EMBL" id="QNU68582.1"/>
    </source>
</evidence>
<dbReference type="Pfam" id="PF13354">
    <property type="entry name" value="Beta-lactamase2"/>
    <property type="match status" value="1"/>
</dbReference>
<protein>
    <submittedName>
        <fullName evidence="4">Serine hydrolase</fullName>
    </submittedName>
</protein>
<feature type="transmembrane region" description="Helical" evidence="2">
    <location>
        <begin position="17"/>
        <end position="38"/>
    </location>
</feature>
<keyword evidence="4" id="KW-0378">Hydrolase</keyword>
<dbReference type="Proteomes" id="UP000306409">
    <property type="component" value="Chromosome"/>
</dbReference>
<dbReference type="KEGG" id="rher:EHE19_009380"/>
<dbReference type="InterPro" id="IPR000871">
    <property type="entry name" value="Beta-lactam_class-A"/>
</dbReference>
<dbReference type="Gene3D" id="3.40.710.10">
    <property type="entry name" value="DD-peptidase/beta-lactamase superfamily"/>
    <property type="match status" value="1"/>
</dbReference>
<accession>A0A4U7JN89</accession>